<dbReference type="EMBL" id="JAPWGY010000003">
    <property type="protein sequence ID" value="MCZ4281086.1"/>
    <property type="molecule type" value="Genomic_DNA"/>
</dbReference>
<keyword evidence="4" id="KW-1185">Reference proteome</keyword>
<dbReference type="PANTHER" id="PTHR33606:SF3">
    <property type="entry name" value="PROTEIN YCII"/>
    <property type="match status" value="1"/>
</dbReference>
<organism evidence="3 4">
    <name type="scientific">Kiloniella laminariae</name>
    <dbReference type="NCBI Taxonomy" id="454162"/>
    <lineage>
        <taxon>Bacteria</taxon>
        <taxon>Pseudomonadati</taxon>
        <taxon>Pseudomonadota</taxon>
        <taxon>Alphaproteobacteria</taxon>
        <taxon>Rhodospirillales</taxon>
        <taxon>Kiloniellaceae</taxon>
        <taxon>Kiloniella</taxon>
    </lineage>
</organism>
<sequence length="93" mass="10393">MKFIFSCVDKKDHAHIRAENRPAHLEYLGKFMDRVVVAGPTLGADGESMTGSLLILEFDDAIAAQEFAENDPYKLAGLFEQVTITPWKQVLPK</sequence>
<dbReference type="Gene3D" id="3.30.70.1060">
    <property type="entry name" value="Dimeric alpha+beta barrel"/>
    <property type="match status" value="1"/>
</dbReference>
<dbReference type="SUPFAM" id="SSF54909">
    <property type="entry name" value="Dimeric alpha+beta barrel"/>
    <property type="match status" value="1"/>
</dbReference>
<reference evidence="3" key="1">
    <citation type="submission" date="2022-12" db="EMBL/GenBank/DDBJ databases">
        <title>Bacterial isolates from different developmental stages of Nematostella vectensis.</title>
        <authorList>
            <person name="Fraune S."/>
        </authorList>
    </citation>
    <scope>NUCLEOTIDE SEQUENCE</scope>
    <source>
        <strain evidence="3">G21630-S1</strain>
    </source>
</reference>
<dbReference type="PANTHER" id="PTHR33606">
    <property type="entry name" value="PROTEIN YCII"/>
    <property type="match status" value="1"/>
</dbReference>
<evidence type="ECO:0000259" key="2">
    <source>
        <dbReference type="Pfam" id="PF03795"/>
    </source>
</evidence>
<feature type="domain" description="YCII-related" evidence="2">
    <location>
        <begin position="1"/>
        <end position="88"/>
    </location>
</feature>
<dbReference type="InterPro" id="IPR051807">
    <property type="entry name" value="Sec-metab_biosynth-assoc"/>
</dbReference>
<dbReference type="InterPro" id="IPR005545">
    <property type="entry name" value="YCII"/>
</dbReference>
<dbReference type="RefSeq" id="WP_269423266.1">
    <property type="nucleotide sequence ID" value="NZ_JAPWGY010000003.1"/>
</dbReference>
<evidence type="ECO:0000313" key="3">
    <source>
        <dbReference type="EMBL" id="MCZ4281086.1"/>
    </source>
</evidence>
<accession>A0ABT4LL55</accession>
<dbReference type="Proteomes" id="UP001069802">
    <property type="component" value="Unassembled WGS sequence"/>
</dbReference>
<protein>
    <submittedName>
        <fullName evidence="3">YciI family protein</fullName>
    </submittedName>
</protein>
<evidence type="ECO:0000256" key="1">
    <source>
        <dbReference type="ARBA" id="ARBA00007689"/>
    </source>
</evidence>
<comment type="similarity">
    <text evidence="1">Belongs to the YciI family.</text>
</comment>
<comment type="caution">
    <text evidence="3">The sequence shown here is derived from an EMBL/GenBank/DDBJ whole genome shotgun (WGS) entry which is preliminary data.</text>
</comment>
<dbReference type="Pfam" id="PF03795">
    <property type="entry name" value="YCII"/>
    <property type="match status" value="1"/>
</dbReference>
<name>A0ABT4LL55_9PROT</name>
<proteinExistence type="inferred from homology"/>
<dbReference type="InterPro" id="IPR011008">
    <property type="entry name" value="Dimeric_a/b-barrel"/>
</dbReference>
<evidence type="ECO:0000313" key="4">
    <source>
        <dbReference type="Proteomes" id="UP001069802"/>
    </source>
</evidence>
<gene>
    <name evidence="3" type="ORF">O4H49_09880</name>
</gene>